<dbReference type="InterPro" id="IPR053151">
    <property type="entry name" value="RNase_H-like"/>
</dbReference>
<dbReference type="AlphaFoldDB" id="A0A9D4VST4"/>
<dbReference type="EMBL" id="JAMSHJ010000007">
    <property type="protein sequence ID" value="KAI5389638.1"/>
    <property type="molecule type" value="Genomic_DNA"/>
</dbReference>
<dbReference type="Proteomes" id="UP001058974">
    <property type="component" value="Chromosome 7"/>
</dbReference>
<keyword evidence="3" id="KW-1185">Reference proteome</keyword>
<accession>A0A9D4VST4</accession>
<gene>
    <name evidence="2" type="ORF">KIW84_075073</name>
</gene>
<protein>
    <recommendedName>
        <fullName evidence="1">Reverse transcriptase zinc-binding domain-containing protein</fullName>
    </recommendedName>
</protein>
<dbReference type="InterPro" id="IPR026960">
    <property type="entry name" value="RVT-Znf"/>
</dbReference>
<dbReference type="PANTHER" id="PTHR47723:SF19">
    <property type="entry name" value="POLYNUCLEOTIDYL TRANSFERASE, RIBONUCLEASE H-LIKE SUPERFAMILY PROTEIN"/>
    <property type="match status" value="1"/>
</dbReference>
<name>A0A9D4VST4_PEA</name>
<evidence type="ECO:0000313" key="3">
    <source>
        <dbReference type="Proteomes" id="UP001058974"/>
    </source>
</evidence>
<dbReference type="InterPro" id="IPR044730">
    <property type="entry name" value="RNase_H-like_dom_plant"/>
</dbReference>
<reference evidence="2 3" key="1">
    <citation type="journal article" date="2022" name="Nat. Genet.">
        <title>Improved pea reference genome and pan-genome highlight genomic features and evolutionary characteristics.</title>
        <authorList>
            <person name="Yang T."/>
            <person name="Liu R."/>
            <person name="Luo Y."/>
            <person name="Hu S."/>
            <person name="Wang D."/>
            <person name="Wang C."/>
            <person name="Pandey M.K."/>
            <person name="Ge S."/>
            <person name="Xu Q."/>
            <person name="Li N."/>
            <person name="Li G."/>
            <person name="Huang Y."/>
            <person name="Saxena R.K."/>
            <person name="Ji Y."/>
            <person name="Li M."/>
            <person name="Yan X."/>
            <person name="He Y."/>
            <person name="Liu Y."/>
            <person name="Wang X."/>
            <person name="Xiang C."/>
            <person name="Varshney R.K."/>
            <person name="Ding H."/>
            <person name="Gao S."/>
            <person name="Zong X."/>
        </authorList>
    </citation>
    <scope>NUCLEOTIDE SEQUENCE [LARGE SCALE GENOMIC DNA]</scope>
    <source>
        <strain evidence="2 3">cv. Zhongwan 6</strain>
    </source>
</reference>
<evidence type="ECO:0000259" key="1">
    <source>
        <dbReference type="Pfam" id="PF13966"/>
    </source>
</evidence>
<dbReference type="CDD" id="cd06222">
    <property type="entry name" value="RNase_H_like"/>
    <property type="match status" value="1"/>
</dbReference>
<organism evidence="2 3">
    <name type="scientific">Pisum sativum</name>
    <name type="common">Garden pea</name>
    <name type="synonym">Lathyrus oleraceus</name>
    <dbReference type="NCBI Taxonomy" id="3888"/>
    <lineage>
        <taxon>Eukaryota</taxon>
        <taxon>Viridiplantae</taxon>
        <taxon>Streptophyta</taxon>
        <taxon>Embryophyta</taxon>
        <taxon>Tracheophyta</taxon>
        <taxon>Spermatophyta</taxon>
        <taxon>Magnoliopsida</taxon>
        <taxon>eudicotyledons</taxon>
        <taxon>Gunneridae</taxon>
        <taxon>Pentapetalae</taxon>
        <taxon>rosids</taxon>
        <taxon>fabids</taxon>
        <taxon>Fabales</taxon>
        <taxon>Fabaceae</taxon>
        <taxon>Papilionoideae</taxon>
        <taxon>50 kb inversion clade</taxon>
        <taxon>NPAAA clade</taxon>
        <taxon>Hologalegina</taxon>
        <taxon>IRL clade</taxon>
        <taxon>Fabeae</taxon>
        <taxon>Lathyrus</taxon>
    </lineage>
</organism>
<dbReference type="Pfam" id="PF13966">
    <property type="entry name" value="zf-RVT"/>
    <property type="match status" value="1"/>
</dbReference>
<evidence type="ECO:0000313" key="2">
    <source>
        <dbReference type="EMBL" id="KAI5389638.1"/>
    </source>
</evidence>
<proteinExistence type="predicted"/>
<comment type="caution">
    <text evidence="2">The sequence shown here is derived from an EMBL/GenBank/DDBJ whole genome shotgun (WGS) entry which is preliminary data.</text>
</comment>
<sequence length="242" mass="26986">MILKSPTVGICISDHVQSIPESLKGIKVRDFVNGSGTLDKIGSIQPPNGSLTVDADIFMMDRVDLKAFMWLLKHDRLLTNHNKSRRGFSATTCNLCGHANESTLHVFRECPRALEVWVNKVPSKMHHEFFNLDLEGWIKLNINGSTKKDGGWSSYWAMASLEMDNKVVGRTKEVRLIKWIPPSLSIVKFNVNGACIEGVDASCGGLVRDDEGCWMRGFAKHVGICSSYMAELWGLLEGLMFV</sequence>
<dbReference type="PANTHER" id="PTHR47723">
    <property type="entry name" value="OS05G0353850 PROTEIN"/>
    <property type="match status" value="1"/>
</dbReference>
<feature type="domain" description="Reverse transcriptase zinc-binding" evidence="1">
    <location>
        <begin position="65"/>
        <end position="117"/>
    </location>
</feature>
<dbReference type="Gramene" id="Psat07G0507300-T1">
    <property type="protein sequence ID" value="KAI5389638.1"/>
    <property type="gene ID" value="KIW84_075073"/>
</dbReference>